<organism evidence="7 8">
    <name type="scientific">Agaricus bisporus var. burnettii</name>
    <dbReference type="NCBI Taxonomy" id="192524"/>
    <lineage>
        <taxon>Eukaryota</taxon>
        <taxon>Fungi</taxon>
        <taxon>Dikarya</taxon>
        <taxon>Basidiomycota</taxon>
        <taxon>Agaricomycotina</taxon>
        <taxon>Agaricomycetes</taxon>
        <taxon>Agaricomycetidae</taxon>
        <taxon>Agaricales</taxon>
        <taxon>Agaricineae</taxon>
        <taxon>Agaricaceae</taxon>
        <taxon>Agaricus</taxon>
    </lineage>
</organism>
<evidence type="ECO:0000256" key="4">
    <source>
        <dbReference type="ARBA" id="ARBA00022989"/>
    </source>
</evidence>
<gene>
    <name evidence="7" type="ORF">Agabi119p4_11757</name>
</gene>
<protein>
    <recommendedName>
        <fullName evidence="9">Major facilitator superfamily (MFS) profile domain-containing protein</fullName>
    </recommendedName>
</protein>
<keyword evidence="3" id="KW-0812">Transmembrane</keyword>
<keyword evidence="2" id="KW-0813">Transport</keyword>
<accession>A0A8H7EVM4</accession>
<evidence type="ECO:0000256" key="1">
    <source>
        <dbReference type="ARBA" id="ARBA00004141"/>
    </source>
</evidence>
<dbReference type="Proteomes" id="UP000629468">
    <property type="component" value="Unassembled WGS sequence"/>
</dbReference>
<sequence>MKPQAPSLLESDEKHAASEKELKSELKDDAYVSSKEVDSGAELAAEAADLVLDPKEAIRIRRKIDLHIIPLMCVLYWIQFMDKTTLGSAAILGIRESAHLTVNQYNW</sequence>
<name>A0A8H7EVM4_AGABI</name>
<evidence type="ECO:0000256" key="3">
    <source>
        <dbReference type="ARBA" id="ARBA00022692"/>
    </source>
</evidence>
<dbReference type="EMBL" id="JABXXO010000016">
    <property type="protein sequence ID" value="KAF7760062.1"/>
    <property type="molecule type" value="Genomic_DNA"/>
</dbReference>
<evidence type="ECO:0000256" key="6">
    <source>
        <dbReference type="SAM" id="MobiDB-lite"/>
    </source>
</evidence>
<dbReference type="GO" id="GO:0022857">
    <property type="term" value="F:transmembrane transporter activity"/>
    <property type="evidence" value="ECO:0007669"/>
    <property type="project" value="TreeGrafter"/>
</dbReference>
<evidence type="ECO:0008006" key="9">
    <source>
        <dbReference type="Google" id="ProtNLM"/>
    </source>
</evidence>
<evidence type="ECO:0000256" key="5">
    <source>
        <dbReference type="ARBA" id="ARBA00023136"/>
    </source>
</evidence>
<evidence type="ECO:0000313" key="7">
    <source>
        <dbReference type="EMBL" id="KAF7760062.1"/>
    </source>
</evidence>
<keyword evidence="5" id="KW-0472">Membrane</keyword>
<dbReference type="GO" id="GO:0016020">
    <property type="term" value="C:membrane"/>
    <property type="evidence" value="ECO:0007669"/>
    <property type="project" value="UniProtKB-SubCell"/>
</dbReference>
<dbReference type="PANTHER" id="PTHR43791">
    <property type="entry name" value="PERMEASE-RELATED"/>
    <property type="match status" value="1"/>
</dbReference>
<evidence type="ECO:0000256" key="2">
    <source>
        <dbReference type="ARBA" id="ARBA00022448"/>
    </source>
</evidence>
<comment type="subcellular location">
    <subcellularLocation>
        <location evidence="1">Membrane</location>
        <topology evidence="1">Multi-pass membrane protein</topology>
    </subcellularLocation>
</comment>
<dbReference type="AlphaFoldDB" id="A0A8H7EVM4"/>
<reference evidence="7 8" key="1">
    <citation type="journal article" name="Sci. Rep.">
        <title>Telomere-to-telomere assembled and centromere annotated genomes of the two main subspecies of the button mushroom Agaricus bisporus reveal especially polymorphic chromosome ends.</title>
        <authorList>
            <person name="Sonnenberg A.S.M."/>
            <person name="Sedaghat-Telgerd N."/>
            <person name="Lavrijssen B."/>
            <person name="Ohm R.A."/>
            <person name="Hendrickx P.M."/>
            <person name="Scholtmeijer K."/>
            <person name="Baars J.J.P."/>
            <person name="van Peer A."/>
        </authorList>
    </citation>
    <scope>NUCLEOTIDE SEQUENCE [LARGE SCALE GENOMIC DNA]</scope>
    <source>
        <strain evidence="7 8">H119_p4</strain>
    </source>
</reference>
<dbReference type="PANTHER" id="PTHR43791:SF63">
    <property type="entry name" value="HIGH AFFINITY CYSTEINE TRANSPORTER"/>
    <property type="match status" value="1"/>
</dbReference>
<feature type="region of interest" description="Disordered" evidence="6">
    <location>
        <begin position="1"/>
        <end position="22"/>
    </location>
</feature>
<proteinExistence type="predicted"/>
<keyword evidence="4" id="KW-1133">Transmembrane helix</keyword>
<comment type="caution">
    <text evidence="7">The sequence shown here is derived from an EMBL/GenBank/DDBJ whole genome shotgun (WGS) entry which is preliminary data.</text>
</comment>
<feature type="compositionally biased region" description="Basic and acidic residues" evidence="6">
    <location>
        <begin position="11"/>
        <end position="22"/>
    </location>
</feature>
<evidence type="ECO:0000313" key="8">
    <source>
        <dbReference type="Proteomes" id="UP000629468"/>
    </source>
</evidence>